<keyword evidence="3 6" id="KW-1133">Transmembrane helix</keyword>
<evidence type="ECO:0000256" key="2">
    <source>
        <dbReference type="ARBA" id="ARBA00022692"/>
    </source>
</evidence>
<dbReference type="PROSITE" id="PS51775">
    <property type="entry name" value="GTD_BINDING"/>
    <property type="match status" value="1"/>
</dbReference>
<evidence type="ECO:0000313" key="9">
    <source>
        <dbReference type="Proteomes" id="UP001417504"/>
    </source>
</evidence>
<feature type="transmembrane region" description="Helical" evidence="6">
    <location>
        <begin position="20"/>
        <end position="39"/>
    </location>
</feature>
<comment type="caution">
    <text evidence="8">The sequence shown here is derived from an EMBL/GenBank/DDBJ whole genome shotgun (WGS) entry which is preliminary data.</text>
</comment>
<accession>A0AAP0EW93</accession>
<keyword evidence="9" id="KW-1185">Reference proteome</keyword>
<feature type="region of interest" description="Disordered" evidence="5">
    <location>
        <begin position="119"/>
        <end position="159"/>
    </location>
</feature>
<dbReference type="EMBL" id="JBBNAE010000009">
    <property type="protein sequence ID" value="KAK9096998.1"/>
    <property type="molecule type" value="Genomic_DNA"/>
</dbReference>
<evidence type="ECO:0000256" key="5">
    <source>
        <dbReference type="SAM" id="MobiDB-lite"/>
    </source>
</evidence>
<reference evidence="8 9" key="1">
    <citation type="submission" date="2024-01" db="EMBL/GenBank/DDBJ databases">
        <title>Genome assemblies of Stephania.</title>
        <authorList>
            <person name="Yang L."/>
        </authorList>
    </citation>
    <scope>NUCLEOTIDE SEQUENCE [LARGE SCALE GENOMIC DNA]</scope>
    <source>
        <strain evidence="8">QJT</strain>
        <tissue evidence="8">Leaf</tissue>
    </source>
</reference>
<evidence type="ECO:0000256" key="3">
    <source>
        <dbReference type="ARBA" id="ARBA00022989"/>
    </source>
</evidence>
<sequence length="302" mass="34362">MAMLMESVYFASKANDLGSGFWMVFVKLVVLLLMIFWGMKAVMIGCSCKGFVRFLGYQVPRGKSAVSKSIWCLRFGVAVLCSLKIGSCKVSFFRFNDQLKNSSSCIESVSLSKSCERVEGISNDDDDPKSNEPLIDDHDQEEDKEELENDDYEEDEEGEEEMDLMALKRVLSIERKLKNAAHLELEKERNAAASSANEAMAMILRLQNEKSSIRMQADHCFKLAEQQHMYDQEVIESLNWIILKHESELNLCKQKLKQYMKPGEEEELEEGTDWASTILVSTANGDDSGECNKPFEMDSEFM</sequence>
<dbReference type="GO" id="GO:0016020">
    <property type="term" value="C:membrane"/>
    <property type="evidence" value="ECO:0007669"/>
    <property type="project" value="UniProtKB-SubCell"/>
</dbReference>
<feature type="region of interest" description="Disordered" evidence="5">
    <location>
        <begin position="282"/>
        <end position="302"/>
    </location>
</feature>
<dbReference type="Proteomes" id="UP001417504">
    <property type="component" value="Unassembled WGS sequence"/>
</dbReference>
<dbReference type="InterPro" id="IPR007656">
    <property type="entry name" value="GTD-bd"/>
</dbReference>
<keyword evidence="4 6" id="KW-0472">Membrane</keyword>
<evidence type="ECO:0000259" key="7">
    <source>
        <dbReference type="PROSITE" id="PS51775"/>
    </source>
</evidence>
<dbReference type="PANTHER" id="PTHR31422:SF2">
    <property type="entry name" value="PROTEIN FLOURY 1-LIKE"/>
    <property type="match status" value="1"/>
</dbReference>
<dbReference type="AlphaFoldDB" id="A0AAP0EW93"/>
<dbReference type="PANTHER" id="PTHR31422">
    <property type="entry name" value="BNAANNG28530D PROTEIN"/>
    <property type="match status" value="1"/>
</dbReference>
<evidence type="ECO:0000313" key="8">
    <source>
        <dbReference type="EMBL" id="KAK9096998.1"/>
    </source>
</evidence>
<dbReference type="GO" id="GO:0080115">
    <property type="term" value="F:myosin XI tail binding"/>
    <property type="evidence" value="ECO:0007669"/>
    <property type="project" value="UniProtKB-ARBA"/>
</dbReference>
<feature type="compositionally biased region" description="Acidic residues" evidence="5">
    <location>
        <begin position="138"/>
        <end position="159"/>
    </location>
</feature>
<feature type="domain" description="GTD-binding" evidence="7">
    <location>
        <begin position="162"/>
        <end position="260"/>
    </location>
</feature>
<dbReference type="Pfam" id="PF04576">
    <property type="entry name" value="Zein-binding"/>
    <property type="match status" value="1"/>
</dbReference>
<name>A0AAP0EW93_9MAGN</name>
<evidence type="ECO:0000256" key="4">
    <source>
        <dbReference type="ARBA" id="ARBA00023136"/>
    </source>
</evidence>
<organism evidence="8 9">
    <name type="scientific">Stephania japonica</name>
    <dbReference type="NCBI Taxonomy" id="461633"/>
    <lineage>
        <taxon>Eukaryota</taxon>
        <taxon>Viridiplantae</taxon>
        <taxon>Streptophyta</taxon>
        <taxon>Embryophyta</taxon>
        <taxon>Tracheophyta</taxon>
        <taxon>Spermatophyta</taxon>
        <taxon>Magnoliopsida</taxon>
        <taxon>Ranunculales</taxon>
        <taxon>Menispermaceae</taxon>
        <taxon>Menispermoideae</taxon>
        <taxon>Cissampelideae</taxon>
        <taxon>Stephania</taxon>
    </lineage>
</organism>
<protein>
    <recommendedName>
        <fullName evidence="7">GTD-binding domain-containing protein</fullName>
    </recommendedName>
</protein>
<proteinExistence type="predicted"/>
<evidence type="ECO:0000256" key="1">
    <source>
        <dbReference type="ARBA" id="ARBA00004370"/>
    </source>
</evidence>
<evidence type="ECO:0000256" key="6">
    <source>
        <dbReference type="SAM" id="Phobius"/>
    </source>
</evidence>
<comment type="subcellular location">
    <subcellularLocation>
        <location evidence="1">Membrane</location>
    </subcellularLocation>
</comment>
<keyword evidence="2 6" id="KW-0812">Transmembrane</keyword>
<gene>
    <name evidence="8" type="ORF">Sjap_022495</name>
</gene>